<dbReference type="PANTHER" id="PTHR46323:SF2">
    <property type="entry name" value="BETA-GALACTOSIDASE"/>
    <property type="match status" value="1"/>
</dbReference>
<dbReference type="Pfam" id="PF02836">
    <property type="entry name" value="Glyco_hydro_2_C"/>
    <property type="match status" value="1"/>
</dbReference>
<dbReference type="Proteomes" id="UP000827549">
    <property type="component" value="Chromosome 3"/>
</dbReference>
<evidence type="ECO:0000256" key="4">
    <source>
        <dbReference type="ARBA" id="ARBA00022801"/>
    </source>
</evidence>
<dbReference type="PROSITE" id="PS00608">
    <property type="entry name" value="GLYCOSYL_HYDROL_F2_2"/>
    <property type="match status" value="1"/>
</dbReference>
<dbReference type="InterPro" id="IPR008979">
    <property type="entry name" value="Galactose-bd-like_sf"/>
</dbReference>
<dbReference type="InterPro" id="IPR023230">
    <property type="entry name" value="Glyco_hydro_2_CS"/>
</dbReference>
<dbReference type="PRINTS" id="PR00132">
    <property type="entry name" value="GLHYDRLASE2"/>
</dbReference>
<dbReference type="PROSITE" id="PS00719">
    <property type="entry name" value="GLYCOSYL_HYDROL_F2_1"/>
    <property type="match status" value="1"/>
</dbReference>
<dbReference type="InterPro" id="IPR006103">
    <property type="entry name" value="Glyco_hydro_2_cat"/>
</dbReference>
<dbReference type="Pfam" id="PF16353">
    <property type="entry name" value="LacZ_4"/>
    <property type="match status" value="1"/>
</dbReference>
<name>A0AAF0Y6N1_9TREE</name>
<proteinExistence type="inferred from homology"/>
<organism evidence="8 9">
    <name type="scientific">Vanrija pseudolonga</name>
    <dbReference type="NCBI Taxonomy" id="143232"/>
    <lineage>
        <taxon>Eukaryota</taxon>
        <taxon>Fungi</taxon>
        <taxon>Dikarya</taxon>
        <taxon>Basidiomycota</taxon>
        <taxon>Agaricomycotina</taxon>
        <taxon>Tremellomycetes</taxon>
        <taxon>Trichosporonales</taxon>
        <taxon>Trichosporonaceae</taxon>
        <taxon>Vanrija</taxon>
    </lineage>
</organism>
<dbReference type="GO" id="GO:0030246">
    <property type="term" value="F:carbohydrate binding"/>
    <property type="evidence" value="ECO:0007669"/>
    <property type="project" value="InterPro"/>
</dbReference>
<protein>
    <recommendedName>
        <fullName evidence="3">beta-galactosidase</fullName>
        <ecNumber evidence="3">3.2.1.23</ecNumber>
    </recommendedName>
    <alternativeName>
        <fullName evidence="6">Lactase</fullName>
    </alternativeName>
</protein>
<dbReference type="SUPFAM" id="SSF49303">
    <property type="entry name" value="beta-Galactosidase/glucuronidase domain"/>
    <property type="match status" value="2"/>
</dbReference>
<dbReference type="GO" id="GO:0004565">
    <property type="term" value="F:beta-galactosidase activity"/>
    <property type="evidence" value="ECO:0007669"/>
    <property type="project" value="UniProtKB-EC"/>
</dbReference>
<reference evidence="8" key="1">
    <citation type="submission" date="2023-10" db="EMBL/GenBank/DDBJ databases">
        <authorList>
            <person name="Noh H."/>
        </authorList>
    </citation>
    <scope>NUCLEOTIDE SEQUENCE</scope>
    <source>
        <strain evidence="8">DUCC4014</strain>
    </source>
</reference>
<dbReference type="InterPro" id="IPR050347">
    <property type="entry name" value="Bact_Beta-galactosidase"/>
</dbReference>
<dbReference type="SUPFAM" id="SSF74650">
    <property type="entry name" value="Galactose mutarotase-like"/>
    <property type="match status" value="1"/>
</dbReference>
<evidence type="ECO:0000256" key="5">
    <source>
        <dbReference type="ARBA" id="ARBA00023295"/>
    </source>
</evidence>
<dbReference type="SMART" id="SM01038">
    <property type="entry name" value="Bgal_small_N"/>
    <property type="match status" value="1"/>
</dbReference>
<dbReference type="Pfam" id="PF02837">
    <property type="entry name" value="Glyco_hydro_2_N"/>
    <property type="match status" value="1"/>
</dbReference>
<dbReference type="SUPFAM" id="SSF51445">
    <property type="entry name" value="(Trans)glycosidases"/>
    <property type="match status" value="1"/>
</dbReference>
<evidence type="ECO:0000256" key="3">
    <source>
        <dbReference type="ARBA" id="ARBA00012756"/>
    </source>
</evidence>
<dbReference type="EMBL" id="CP086716">
    <property type="protein sequence ID" value="WOO80327.1"/>
    <property type="molecule type" value="Genomic_DNA"/>
</dbReference>
<dbReference type="GO" id="GO:0005990">
    <property type="term" value="P:lactose catabolic process"/>
    <property type="evidence" value="ECO:0007669"/>
    <property type="project" value="TreeGrafter"/>
</dbReference>
<dbReference type="Gene3D" id="2.60.120.260">
    <property type="entry name" value="Galactose-binding domain-like"/>
    <property type="match status" value="1"/>
</dbReference>
<dbReference type="InterPro" id="IPR011013">
    <property type="entry name" value="Gal_mutarotase_sf_dom"/>
</dbReference>
<keyword evidence="9" id="KW-1185">Reference proteome</keyword>
<dbReference type="AlphaFoldDB" id="A0AAF0Y6N1"/>
<dbReference type="InterPro" id="IPR036156">
    <property type="entry name" value="Beta-gal/glucu_dom_sf"/>
</dbReference>
<feature type="domain" description="Beta galactosidase small chain/" evidence="7">
    <location>
        <begin position="729"/>
        <end position="990"/>
    </location>
</feature>
<dbReference type="SUPFAM" id="SSF49785">
    <property type="entry name" value="Galactose-binding domain-like"/>
    <property type="match status" value="1"/>
</dbReference>
<dbReference type="Gene3D" id="3.20.20.80">
    <property type="entry name" value="Glycosidases"/>
    <property type="match status" value="1"/>
</dbReference>
<sequence>MARHIPTLNLNLVFSSPAPPPPRSTMATFHPGEHEDPAPQINAAPARSWVPKSSAARLSLNADWKFRWSPSPLTHDEGFAQAKSDAEWDTLPVPSHWVLHGDGKYGRQAYVNIRYPLPIDPPRVPDENPTGDYRYTFELPQDWKIEDGKTLLRFDGVDSWAKVWLNGTYLGTSTGSRLPVEFDATAALRPGANTVAVRVVQWSAATYLEDQDQWWMPGIFRDVTLLHRPKGSVDDYFVHANYDHASGKGTLKVESSPAGRVVVPALGIDVATGEEVSVPVSPWTAETPTLYDAELRTPGETIPLRIGFRTVTYNDGLIKVNGRRVLFRGVNRHEFSPEHGRAVTPEIMLQDVLLMKQHNVNAVRTSHYPPHPHFLSLCDEYGLWVVDECDYETHGFEWNGWVDNPSSSPMYTPALLNRAERMVERDKNHPSIVIWSLGNEAGKGDNLRLMSEWIRKRDPSRAIHYEGDRESSYTDMYSRMYATHAEVDEIGRYAEPPLEDAALDARRRNLPFVLCEYVHSMGNGPGGIKEYQDLFEKYPRCQGGFIWEWIDHCFKQVAPNGKTHWAYGGDFGEEIHDGNFIADGMLFPDRKPSPGLIEFKKVISPIKVVVGKDDVTITNTLDFGDTAHLEWTQAHKVLGEKVEAAASALAVPVLKAGESVTLKLAALPASAHEAVTTVTASVRPDVAWAQHVQPGADRVVAWGQYVSPAAPKPASAAAVAPQVNGDKIHLGPAVFDKRGTLLTLGSLSLVAPRLDIWRATTDNDRGPDEVTKRVLANEWKEANFDRLKHRVDAVEATGSALVVRTRAAAWVYNRALETVYTYTSDGKSLSLHVAVKPTGDWGELFLPRLGIRLGLPKDTNDVTYVGYGPGEAYPDSRTAVLLDSYKTTVDALQTPYVFPQENGYRADVRRAQVGALRIENEAKPFGLTVRRWTSEALEAAKHSSDLEVDDHVWVNVDHAQHGIGTASCGEGPLPQYRLKPEAAEFEVTFTAV</sequence>
<dbReference type="InterPro" id="IPR017853">
    <property type="entry name" value="GH"/>
</dbReference>
<accession>A0AAF0Y6N1</accession>
<gene>
    <name evidence="8" type="primary">lacZ_0</name>
    <name evidence="8" type="ORF">LOC62_03G003843</name>
</gene>
<dbReference type="EC" id="3.2.1.23" evidence="3"/>
<dbReference type="GeneID" id="87807084"/>
<evidence type="ECO:0000313" key="8">
    <source>
        <dbReference type="EMBL" id="WOO80327.1"/>
    </source>
</evidence>
<evidence type="ECO:0000313" key="9">
    <source>
        <dbReference type="Proteomes" id="UP000827549"/>
    </source>
</evidence>
<dbReference type="InterPro" id="IPR004199">
    <property type="entry name" value="B-gal_small/dom_5"/>
</dbReference>
<dbReference type="InterPro" id="IPR006104">
    <property type="entry name" value="Glyco_hydro_2_N"/>
</dbReference>
<dbReference type="InterPro" id="IPR014718">
    <property type="entry name" value="GH-type_carb-bd"/>
</dbReference>
<comment type="similarity">
    <text evidence="2">Belongs to the glycosyl hydrolase 2 family.</text>
</comment>
<evidence type="ECO:0000256" key="6">
    <source>
        <dbReference type="ARBA" id="ARBA00032230"/>
    </source>
</evidence>
<evidence type="ECO:0000256" key="2">
    <source>
        <dbReference type="ARBA" id="ARBA00007401"/>
    </source>
</evidence>
<comment type="catalytic activity">
    <reaction evidence="1">
        <text>Hydrolysis of terminal non-reducing beta-D-galactose residues in beta-D-galactosides.</text>
        <dbReference type="EC" id="3.2.1.23"/>
    </reaction>
</comment>
<dbReference type="InterPro" id="IPR006101">
    <property type="entry name" value="Glyco_hydro_2"/>
</dbReference>
<dbReference type="InterPro" id="IPR013783">
    <property type="entry name" value="Ig-like_fold"/>
</dbReference>
<dbReference type="Pfam" id="PF02929">
    <property type="entry name" value="Bgal_small_N"/>
    <property type="match status" value="1"/>
</dbReference>
<dbReference type="Gene3D" id="2.70.98.10">
    <property type="match status" value="1"/>
</dbReference>
<dbReference type="InterPro" id="IPR023232">
    <property type="entry name" value="Glyco_hydro_2_AS"/>
</dbReference>
<keyword evidence="5" id="KW-0326">Glycosidase</keyword>
<dbReference type="InterPro" id="IPR032312">
    <property type="entry name" value="LacZ_4"/>
</dbReference>
<dbReference type="Gene3D" id="2.60.40.10">
    <property type="entry name" value="Immunoglobulins"/>
    <property type="match status" value="2"/>
</dbReference>
<evidence type="ECO:0000259" key="7">
    <source>
        <dbReference type="SMART" id="SM01038"/>
    </source>
</evidence>
<dbReference type="GO" id="GO:0009341">
    <property type="term" value="C:beta-galactosidase complex"/>
    <property type="evidence" value="ECO:0007669"/>
    <property type="project" value="InterPro"/>
</dbReference>
<evidence type="ECO:0000256" key="1">
    <source>
        <dbReference type="ARBA" id="ARBA00001412"/>
    </source>
</evidence>
<keyword evidence="4" id="KW-0378">Hydrolase</keyword>
<dbReference type="PANTHER" id="PTHR46323">
    <property type="entry name" value="BETA-GALACTOSIDASE"/>
    <property type="match status" value="1"/>
</dbReference>
<dbReference type="RefSeq" id="XP_062626359.1">
    <property type="nucleotide sequence ID" value="XM_062770375.1"/>
</dbReference>